<comment type="caution">
    <text evidence="1">The sequence shown here is derived from an EMBL/GenBank/DDBJ whole genome shotgun (WGS) entry which is preliminary data.</text>
</comment>
<evidence type="ECO:0000313" key="2">
    <source>
        <dbReference type="Proteomes" id="UP001500280"/>
    </source>
</evidence>
<sequence length="1077" mass="118826">MTNEIITDPNATYDAVKDSVYTFLPWLRTGIATKLEELKPPQLGQPAPIRAKIPIELEIVGEGLNGERITKPVTEHVEIYGPGDVVGVDPRAIVRTEPRPWITNVEPNYLAHIEFYDEDFCWRYSPASSDAESGRLAPWLALVVLAGGKDPQSVDDHGPATGEFKEGVRPDRPLPFIDVVDPKVLPKPEELGAWAHVHVNGALDPAVLADKPGNGLAALQRVLAANADNASSRLICPRHLLPNTSYHAFLVPAFEAGRLAGLGGNPAEALTTYAWGGGVAYPEGTRLPYYHRWYFSTGNTGDFEALVRLLKPVRLGADVGRRDMDVQDPKHPLVPGITTPTDLDGVLKLGGALKSPAQPDDDVYEKWDEWPDEPVPHPFQVALAKFVNLADDYVPAPGTPTGLAADEDPVITPPLYGRWPALASRLSTERPADRPWNWIHKLNLDPRYRVAANFGTQVIQEQQEELMAKAWEQVGDVVAANERIRAAQLAVRVGLALQEKHLEPKPVTPGLRSAPLRTGQTLALTAPANSRVTTSSPSLDAVGERLAVGFRVAESVVATAPLSAEMRRIMRPGSRLVRSLKFSEEAPPTALVPLMDKAEPDSPVAAEAKQTPPAVVTPKKLEDALPAWPSLADDGGFDGELPFSQFFEISIPGAGKVFDRGDELTDSDQADRFKRAIGQFKANRDDARVAGEVKAREPLGADSTGTALLAELSPEKTIPKALDKVVDRPDRFRTEAGELVEAMAYPTFDTPMYEALLQQGDEHFVPGINKVPPNSVTLLKVNQPFIESYLVGLNHEMARELLWREFPTDQRGTPFRQFWDVKSQLPLPGETAAQRRERLYDIEPLHRWTADSELGKHDNRDRTTKQEDEVVLVIRGELLRKYPNAVVYAHKAKWYRDPKTNQDMPQQERDLVDFVDPAHPGPTEVQMPIYEALVAPDVYLLGFDLTEEDVKGAKYPGDAGWFFVIKERPGDPRFGIDDDPVDVPVEVEVWNDLTWNSVDPDHTGFVPAGELTPTIPLDPLEVDPTGVGPDQEKLDQRAEDQQLGNWRPKLSSAEIAYMLFQAPVLMAVHAQEMLPKP</sequence>
<organism evidence="1 2">
    <name type="scientific">Kribbella yunnanensis</name>
    <dbReference type="NCBI Taxonomy" id="190194"/>
    <lineage>
        <taxon>Bacteria</taxon>
        <taxon>Bacillati</taxon>
        <taxon>Actinomycetota</taxon>
        <taxon>Actinomycetes</taxon>
        <taxon>Propionibacteriales</taxon>
        <taxon>Kribbellaceae</taxon>
        <taxon>Kribbella</taxon>
    </lineage>
</organism>
<reference evidence="2" key="1">
    <citation type="journal article" date="2019" name="Int. J. Syst. Evol. Microbiol.">
        <title>The Global Catalogue of Microorganisms (GCM) 10K type strain sequencing project: providing services to taxonomists for standard genome sequencing and annotation.</title>
        <authorList>
            <consortium name="The Broad Institute Genomics Platform"/>
            <consortium name="The Broad Institute Genome Sequencing Center for Infectious Disease"/>
            <person name="Wu L."/>
            <person name="Ma J."/>
        </authorList>
    </citation>
    <scope>NUCLEOTIDE SEQUENCE [LARGE SCALE GENOMIC DNA]</scope>
    <source>
        <strain evidence="2">JCM 14307</strain>
    </source>
</reference>
<dbReference type="EMBL" id="BAAANF010000001">
    <property type="protein sequence ID" value="GAA1663696.1"/>
    <property type="molecule type" value="Genomic_DNA"/>
</dbReference>
<evidence type="ECO:0000313" key="1">
    <source>
        <dbReference type="EMBL" id="GAA1663696.1"/>
    </source>
</evidence>
<accession>A0ABP4RXB8</accession>
<dbReference type="RefSeq" id="WP_344144005.1">
    <property type="nucleotide sequence ID" value="NZ_BAAANF010000001.1"/>
</dbReference>
<gene>
    <name evidence="1" type="ORF">GCM10009745_01670</name>
</gene>
<protein>
    <recommendedName>
        <fullName evidence="3">DUF3893 domain-containing protein</fullName>
    </recommendedName>
</protein>
<keyword evidence="2" id="KW-1185">Reference proteome</keyword>
<proteinExistence type="predicted"/>
<dbReference type="Proteomes" id="UP001500280">
    <property type="component" value="Unassembled WGS sequence"/>
</dbReference>
<name>A0ABP4RXB8_9ACTN</name>
<evidence type="ECO:0008006" key="3">
    <source>
        <dbReference type="Google" id="ProtNLM"/>
    </source>
</evidence>